<dbReference type="PROSITE" id="PS51257">
    <property type="entry name" value="PROKAR_LIPOPROTEIN"/>
    <property type="match status" value="1"/>
</dbReference>
<dbReference type="AlphaFoldDB" id="A0A937JZU5"/>
<evidence type="ECO:0000259" key="7">
    <source>
        <dbReference type="Pfam" id="PF07980"/>
    </source>
</evidence>
<dbReference type="InterPro" id="IPR012944">
    <property type="entry name" value="SusD_RagB_dom"/>
</dbReference>
<dbReference type="EMBL" id="JAESIY010000002">
    <property type="protein sequence ID" value="MBL3655601.1"/>
    <property type="molecule type" value="Genomic_DNA"/>
</dbReference>
<evidence type="ECO:0000259" key="8">
    <source>
        <dbReference type="Pfam" id="PF14322"/>
    </source>
</evidence>
<organism evidence="9 10">
    <name type="scientific">Fulvivirga sediminis</name>
    <dbReference type="NCBI Taxonomy" id="2803949"/>
    <lineage>
        <taxon>Bacteria</taxon>
        <taxon>Pseudomonadati</taxon>
        <taxon>Bacteroidota</taxon>
        <taxon>Cytophagia</taxon>
        <taxon>Cytophagales</taxon>
        <taxon>Fulvivirgaceae</taxon>
        <taxon>Fulvivirga</taxon>
    </lineage>
</organism>
<dbReference type="SUPFAM" id="SSF48452">
    <property type="entry name" value="TPR-like"/>
    <property type="match status" value="1"/>
</dbReference>
<dbReference type="CDD" id="cd08977">
    <property type="entry name" value="SusD"/>
    <property type="match status" value="1"/>
</dbReference>
<name>A0A937JZU5_9BACT</name>
<comment type="similarity">
    <text evidence="2">Belongs to the SusD family.</text>
</comment>
<proteinExistence type="inferred from homology"/>
<dbReference type="RefSeq" id="WP_202243262.1">
    <property type="nucleotide sequence ID" value="NZ_JAESIY010000002.1"/>
</dbReference>
<keyword evidence="3 6" id="KW-0732">Signal</keyword>
<evidence type="ECO:0000256" key="4">
    <source>
        <dbReference type="ARBA" id="ARBA00023136"/>
    </source>
</evidence>
<dbReference type="Pfam" id="PF14322">
    <property type="entry name" value="SusD-like_3"/>
    <property type="match status" value="1"/>
</dbReference>
<evidence type="ECO:0000256" key="1">
    <source>
        <dbReference type="ARBA" id="ARBA00004442"/>
    </source>
</evidence>
<evidence type="ECO:0000256" key="2">
    <source>
        <dbReference type="ARBA" id="ARBA00006275"/>
    </source>
</evidence>
<gene>
    <name evidence="9" type="ORF">JL102_05640</name>
</gene>
<feature type="chain" id="PRO_5038057931" evidence="6">
    <location>
        <begin position="24"/>
        <end position="528"/>
    </location>
</feature>
<sequence length="528" mass="60087">MKKLNIYILAFAMFLVSSCGDYLDVEPITDLTEQNFYQTPNDAYTALVGCYDGLQVVYNRGVALPVAVTIFSDNCFGGTGNSDNYDYQLLDEFDNSRSPNQNIFDDTWIAYYAAVYRCNTLLQYMEQIDWKNNEDLRVQYEAEARFIRAYLYFDMVRLWGHIPLLLAPSTENIPQSSPDEVYKAIADDLKFAADNLDAISYPAQADEEFGRVTKYAAEALIGRVYLFYTGYYKKTDLAGVITKAEALAYLEDVIQNGGYSLLENFSELWPAASLDQYAGEHNQETIFSIRYTYTSDYNGNTDGNHWKVMLGIREQSVYPYGQGWGAATVTPEFWNTYDENDTRREASIISIKDEGINFEKLKNQREYTGYYVKKYSPMSNKDGSSVVEGLGQGLFQISQFQDFVAIRYADVLLMAAELGSPNAQSYFDEVRRRAYQDDFTTLTVTKDNIIEERRLELAFEGIRYWDLLRQGVNYAAQKLATSTTVLNGGKETKKVINQSEILETQGLQQIPNTQITLSGGVLKQNTGW</sequence>
<dbReference type="Pfam" id="PF07980">
    <property type="entry name" value="SusD_RagB"/>
    <property type="match status" value="1"/>
</dbReference>
<evidence type="ECO:0000313" key="9">
    <source>
        <dbReference type="EMBL" id="MBL3655601.1"/>
    </source>
</evidence>
<feature type="signal peptide" evidence="6">
    <location>
        <begin position="1"/>
        <end position="23"/>
    </location>
</feature>
<dbReference type="GO" id="GO:0009279">
    <property type="term" value="C:cell outer membrane"/>
    <property type="evidence" value="ECO:0007669"/>
    <property type="project" value="UniProtKB-SubCell"/>
</dbReference>
<protein>
    <submittedName>
        <fullName evidence="9">RagB/SusD family nutrient uptake outer membrane protein</fullName>
    </submittedName>
</protein>
<dbReference type="InterPro" id="IPR011990">
    <property type="entry name" value="TPR-like_helical_dom_sf"/>
</dbReference>
<evidence type="ECO:0000256" key="3">
    <source>
        <dbReference type="ARBA" id="ARBA00022729"/>
    </source>
</evidence>
<evidence type="ECO:0000313" key="10">
    <source>
        <dbReference type="Proteomes" id="UP000659388"/>
    </source>
</evidence>
<dbReference type="InterPro" id="IPR033985">
    <property type="entry name" value="SusD-like_N"/>
</dbReference>
<reference evidence="9" key="1">
    <citation type="submission" date="2021-01" db="EMBL/GenBank/DDBJ databases">
        <title>Fulvivirga kasyanovii gen. nov., sp nov., a novel member of the phylum Bacteroidetes isolated from seawater in a mussel farm.</title>
        <authorList>
            <person name="Zhao L.-H."/>
            <person name="Wang Z.-J."/>
        </authorList>
    </citation>
    <scope>NUCLEOTIDE SEQUENCE</scope>
    <source>
        <strain evidence="9">2943</strain>
    </source>
</reference>
<feature type="domain" description="RagB/SusD" evidence="7">
    <location>
        <begin position="362"/>
        <end position="528"/>
    </location>
</feature>
<keyword evidence="10" id="KW-1185">Reference proteome</keyword>
<feature type="domain" description="SusD-like N-terminal" evidence="8">
    <location>
        <begin position="81"/>
        <end position="226"/>
    </location>
</feature>
<keyword evidence="5" id="KW-0998">Cell outer membrane</keyword>
<comment type="caution">
    <text evidence="9">The sequence shown here is derived from an EMBL/GenBank/DDBJ whole genome shotgun (WGS) entry which is preliminary data.</text>
</comment>
<dbReference type="Gene3D" id="1.25.40.390">
    <property type="match status" value="1"/>
</dbReference>
<evidence type="ECO:0000256" key="6">
    <source>
        <dbReference type="SAM" id="SignalP"/>
    </source>
</evidence>
<evidence type="ECO:0000256" key="5">
    <source>
        <dbReference type="ARBA" id="ARBA00023237"/>
    </source>
</evidence>
<comment type="subcellular location">
    <subcellularLocation>
        <location evidence="1">Cell outer membrane</location>
    </subcellularLocation>
</comment>
<dbReference type="Proteomes" id="UP000659388">
    <property type="component" value="Unassembled WGS sequence"/>
</dbReference>
<keyword evidence="4" id="KW-0472">Membrane</keyword>
<accession>A0A937JZU5</accession>